<dbReference type="EMBL" id="CP002659">
    <property type="protein sequence ID" value="AEC02928.1"/>
    <property type="molecule type" value="Genomic_DNA"/>
</dbReference>
<dbReference type="HOGENOM" id="CLU_043473_1_1_12"/>
<dbReference type="PANTHER" id="PTHR19288">
    <property type="entry name" value="4-NITROPHENYLPHOSPHATASE-RELATED"/>
    <property type="match status" value="1"/>
</dbReference>
<dbReference type="Pfam" id="PF13344">
    <property type="entry name" value="Hydrolase_6"/>
    <property type="match status" value="1"/>
</dbReference>
<dbReference type="InterPro" id="IPR023214">
    <property type="entry name" value="HAD_sf"/>
</dbReference>
<dbReference type="SFLD" id="SFLDS00003">
    <property type="entry name" value="Haloacid_Dehalogenase"/>
    <property type="match status" value="1"/>
</dbReference>
<dbReference type="NCBIfam" id="TIGR01460">
    <property type="entry name" value="HAD-SF-IIA"/>
    <property type="match status" value="1"/>
</dbReference>
<dbReference type="Proteomes" id="UP000007939">
    <property type="component" value="Chromosome"/>
</dbReference>
<organism evidence="1 2">
    <name type="scientific">Parasphaerochaeta coccoides (strain ATCC BAA-1237 / DSM 17374 / SPN1)</name>
    <name type="common">Sphaerochaeta coccoides</name>
    <dbReference type="NCBI Taxonomy" id="760011"/>
    <lineage>
        <taxon>Bacteria</taxon>
        <taxon>Pseudomonadati</taxon>
        <taxon>Spirochaetota</taxon>
        <taxon>Spirochaetia</taxon>
        <taxon>Spirochaetales</taxon>
        <taxon>Sphaerochaetaceae</taxon>
        <taxon>Parasphaerochaeta</taxon>
    </lineage>
</organism>
<dbReference type="InterPro" id="IPR036412">
    <property type="entry name" value="HAD-like_sf"/>
</dbReference>
<dbReference type="PANTHER" id="PTHR19288:SF46">
    <property type="entry name" value="HALOACID DEHALOGENASE-LIKE HYDROLASE DOMAIN-CONTAINING PROTEIN 2"/>
    <property type="match status" value="1"/>
</dbReference>
<keyword evidence="2" id="KW-1185">Reference proteome</keyword>
<dbReference type="SUPFAM" id="SSF56784">
    <property type="entry name" value="HAD-like"/>
    <property type="match status" value="1"/>
</dbReference>
<name>F4GL96_PARC1</name>
<proteinExistence type="predicted"/>
<sequence>MNMKKSLEIIRSKKAFIIDMDGVLYHGNRLLKGASEFVNWLVKEEKKFLFLTNSSERSPLELSQKLARLGIAVGADHFYTSALATASFVASQIPGGSAYVIGEPGLINALYDAGFTMNNVNPDYVVVGEGRGYSLEALDRAVSLVMGGARLIGTNPDLNGPAEQGIVPACGALVSPIELATGTKAYFVGKPNPLMMRHALKKLEAETQDTIIIGDRMDTDIVAGMESEIETVLVMSGVTRPEDIATFAYRPRHTLEGVFEIPV</sequence>
<dbReference type="SFLD" id="SFLDG01139">
    <property type="entry name" value="C2.A:_Pyridoxal_Phosphate_Phos"/>
    <property type="match status" value="1"/>
</dbReference>
<evidence type="ECO:0000313" key="1">
    <source>
        <dbReference type="EMBL" id="AEC02928.1"/>
    </source>
</evidence>
<dbReference type="AlphaFoldDB" id="F4GL96"/>
<dbReference type="KEGG" id="scc:Spico_1730"/>
<dbReference type="eggNOG" id="COG0647">
    <property type="taxonomic scope" value="Bacteria"/>
</dbReference>
<dbReference type="STRING" id="760011.Spico_1730"/>
<dbReference type="Pfam" id="PF13242">
    <property type="entry name" value="Hydrolase_like"/>
    <property type="match status" value="1"/>
</dbReference>
<dbReference type="GO" id="GO:0005737">
    <property type="term" value="C:cytoplasm"/>
    <property type="evidence" value="ECO:0007669"/>
    <property type="project" value="TreeGrafter"/>
</dbReference>
<dbReference type="CDD" id="cd07530">
    <property type="entry name" value="HAD_Pase_UmpH-like"/>
    <property type="match status" value="1"/>
</dbReference>
<protein>
    <submittedName>
        <fullName evidence="1">HAD-superfamily hydrolase, subfamily IIA</fullName>
    </submittedName>
</protein>
<reference evidence="2" key="1">
    <citation type="submission" date="2011-04" db="EMBL/GenBank/DDBJ databases">
        <title>The complete genome of Spirochaeta coccoides DSM 17374.</title>
        <authorList>
            <person name="Lucas S."/>
            <person name="Copeland A."/>
            <person name="Lapidus A."/>
            <person name="Bruce D."/>
            <person name="Goodwin L."/>
            <person name="Pitluck S."/>
            <person name="Peters L."/>
            <person name="Kyrpides N."/>
            <person name="Mavromatis K."/>
            <person name="Pagani I."/>
            <person name="Ivanova N."/>
            <person name="Ovchinnikova G."/>
            <person name="Lu M."/>
            <person name="Detter J.C."/>
            <person name="Tapia R."/>
            <person name="Han C."/>
            <person name="Land M."/>
            <person name="Hauser L."/>
            <person name="Markowitz V."/>
            <person name="Cheng J.-F."/>
            <person name="Hugenholtz P."/>
            <person name="Woyke T."/>
            <person name="Wu D."/>
            <person name="Spring S."/>
            <person name="Schroeder M."/>
            <person name="Brambilla E."/>
            <person name="Klenk H.-P."/>
            <person name="Eisen J.A."/>
        </authorList>
    </citation>
    <scope>NUCLEOTIDE SEQUENCE [LARGE SCALE GENOMIC DNA]</scope>
    <source>
        <strain evidence="2">ATCC BAA-1237 / DSM 17374 / SPN1</strain>
    </source>
</reference>
<accession>F4GL96</accession>
<gene>
    <name evidence="1" type="ordered locus">Spico_1730</name>
</gene>
<dbReference type="GO" id="GO:0016791">
    <property type="term" value="F:phosphatase activity"/>
    <property type="evidence" value="ECO:0007669"/>
    <property type="project" value="TreeGrafter"/>
</dbReference>
<dbReference type="InterPro" id="IPR006357">
    <property type="entry name" value="HAD-SF_hydro_IIA"/>
</dbReference>
<reference evidence="1 2" key="2">
    <citation type="journal article" date="2012" name="Stand. Genomic Sci.">
        <title>Complete genome sequence of the termite hindgut bacterium Spirochaeta coccoides type strain (SPN1(T)), reclassification in the genus Sphaerochaeta as Sphaerochaeta coccoides comb. nov. and emendations of the family Spirochaetaceae and the genus Sphaerochaeta.</title>
        <authorList>
            <person name="Abt B."/>
            <person name="Han C."/>
            <person name="Scheuner C."/>
            <person name="Lu M."/>
            <person name="Lapidus A."/>
            <person name="Nolan M."/>
            <person name="Lucas S."/>
            <person name="Hammon N."/>
            <person name="Deshpande S."/>
            <person name="Cheng J.F."/>
            <person name="Tapia R."/>
            <person name="Goodwin L.A."/>
            <person name="Pitluck S."/>
            <person name="Liolios K."/>
            <person name="Pagani I."/>
            <person name="Ivanova N."/>
            <person name="Mavromatis K."/>
            <person name="Mikhailova N."/>
            <person name="Huntemann M."/>
            <person name="Pati A."/>
            <person name="Chen A."/>
            <person name="Palaniappan K."/>
            <person name="Land M."/>
            <person name="Hauser L."/>
            <person name="Brambilla E.M."/>
            <person name="Rohde M."/>
            <person name="Spring S."/>
            <person name="Gronow S."/>
            <person name="Goker M."/>
            <person name="Woyke T."/>
            <person name="Bristow J."/>
            <person name="Eisen J.A."/>
            <person name="Markowitz V."/>
            <person name="Hugenholtz P."/>
            <person name="Kyrpides N.C."/>
            <person name="Klenk H.P."/>
            <person name="Detter J.C."/>
        </authorList>
    </citation>
    <scope>NUCLEOTIDE SEQUENCE [LARGE SCALE GENOMIC DNA]</scope>
    <source>
        <strain evidence="2">ATCC BAA-1237 / DSM 17374 / SPN1</strain>
    </source>
</reference>
<dbReference type="Gene3D" id="3.40.50.1000">
    <property type="entry name" value="HAD superfamily/HAD-like"/>
    <property type="match status" value="2"/>
</dbReference>
<keyword evidence="1" id="KW-0378">Hydrolase</keyword>
<evidence type="ECO:0000313" key="2">
    <source>
        <dbReference type="Proteomes" id="UP000007939"/>
    </source>
</evidence>